<reference evidence="2 3" key="1">
    <citation type="submission" date="2024-02" db="EMBL/GenBank/DDBJ databases">
        <title>STSV induces naive adaptation in Sulfolobus.</title>
        <authorList>
            <person name="Xiang X."/>
            <person name="Song M."/>
        </authorList>
    </citation>
    <scope>NUCLEOTIDE SEQUENCE [LARGE SCALE GENOMIC DNA]</scope>
    <source>
        <strain evidence="2 3">RT2</strain>
    </source>
</reference>
<feature type="compositionally biased region" description="Basic and acidic residues" evidence="1">
    <location>
        <begin position="80"/>
        <end position="97"/>
    </location>
</feature>
<gene>
    <name evidence="2" type="ORF">V6M85_01260</name>
</gene>
<accession>A0AAX4L1B1</accession>
<name>A0AAX4L1B1_9CREN</name>
<organism evidence="2 3">
    <name type="scientific">Sulfolobus tengchongensis</name>
    <dbReference type="NCBI Taxonomy" id="207809"/>
    <lineage>
        <taxon>Archaea</taxon>
        <taxon>Thermoproteota</taxon>
        <taxon>Thermoprotei</taxon>
        <taxon>Sulfolobales</taxon>
        <taxon>Sulfolobaceae</taxon>
        <taxon>Sulfolobus</taxon>
    </lineage>
</organism>
<dbReference type="RefSeq" id="WP_338601988.1">
    <property type="nucleotide sequence ID" value="NZ_CP146016.1"/>
</dbReference>
<evidence type="ECO:0000313" key="3">
    <source>
        <dbReference type="Proteomes" id="UP001432202"/>
    </source>
</evidence>
<proteinExistence type="predicted"/>
<dbReference type="EMBL" id="CP146016">
    <property type="protein sequence ID" value="WWQ60735.1"/>
    <property type="molecule type" value="Genomic_DNA"/>
</dbReference>
<dbReference type="AlphaFoldDB" id="A0AAX4L1B1"/>
<evidence type="ECO:0000256" key="1">
    <source>
        <dbReference type="SAM" id="MobiDB-lite"/>
    </source>
</evidence>
<keyword evidence="3" id="KW-1185">Reference proteome</keyword>
<dbReference type="GeneID" id="89335355"/>
<evidence type="ECO:0000313" key="2">
    <source>
        <dbReference type="EMBL" id="WWQ60735.1"/>
    </source>
</evidence>
<feature type="region of interest" description="Disordered" evidence="1">
    <location>
        <begin position="80"/>
        <end position="106"/>
    </location>
</feature>
<protein>
    <submittedName>
        <fullName evidence="2">Uncharacterized protein</fullName>
    </submittedName>
</protein>
<dbReference type="Proteomes" id="UP001432202">
    <property type="component" value="Chromosome"/>
</dbReference>
<sequence>MKVVKYHLKAKIEKAGVEPITLERRFRKLVNARKFIDELVKEDDVKCTPLNRSETLLTKQCEGTQTKYFFEITIERIKKPKAKEEQPKKEGEEKKQQQETTSSQSP</sequence>